<proteinExistence type="predicted"/>
<evidence type="ECO:0000313" key="3">
    <source>
        <dbReference type="Proteomes" id="UP000199467"/>
    </source>
</evidence>
<feature type="chain" id="PRO_5011471845" evidence="1">
    <location>
        <begin position="26"/>
        <end position="213"/>
    </location>
</feature>
<name>A0A1G6JP47_9GAMM</name>
<sequence length="213" mass="23209">MSMEKTFRLVAVTFLLALCVGCATSRSEIDVKVPSLELAANPEAGKGKKVYISTVDERVFEIKPDQADIPSLKNAETTDRSITERAVGRKRNGYGKALGDVLLPSGRTVSALVEESVASAYRQAGYDVVTEPNAAGATEVKVRVKEFWSWFSPGFFYVTVNNKSRLNIEAAGQPNMEIVTLKSDGMQAVTDSDWRAITEAGLREIAQETANKL</sequence>
<reference evidence="3" key="1">
    <citation type="submission" date="2016-10" db="EMBL/GenBank/DDBJ databases">
        <authorList>
            <person name="Varghese N."/>
            <person name="Submissions S."/>
        </authorList>
    </citation>
    <scope>NUCLEOTIDE SEQUENCE [LARGE SCALE GENOMIC DNA]</scope>
    <source>
        <strain evidence="3">DSM 26382</strain>
    </source>
</reference>
<accession>A0A1G6JP47</accession>
<evidence type="ECO:0000256" key="1">
    <source>
        <dbReference type="SAM" id="SignalP"/>
    </source>
</evidence>
<dbReference type="RefSeq" id="WP_017678591.1">
    <property type="nucleotide sequence ID" value="NZ_FMZQ01000001.1"/>
</dbReference>
<feature type="signal peptide" evidence="1">
    <location>
        <begin position="1"/>
        <end position="25"/>
    </location>
</feature>
<protein>
    <submittedName>
        <fullName evidence="2">Predicted component of the type VI protein secretion system</fullName>
    </submittedName>
</protein>
<gene>
    <name evidence="2" type="ORF">SAMN05216576_101797</name>
</gene>
<keyword evidence="1" id="KW-0732">Signal</keyword>
<keyword evidence="3" id="KW-1185">Reference proteome</keyword>
<evidence type="ECO:0000313" key="2">
    <source>
        <dbReference type="EMBL" id="SDC20473.1"/>
    </source>
</evidence>
<dbReference type="AlphaFoldDB" id="A0A1G6JP47"/>
<dbReference type="EMBL" id="FMZQ01000001">
    <property type="protein sequence ID" value="SDC20473.1"/>
    <property type="molecule type" value="Genomic_DNA"/>
</dbReference>
<dbReference type="Proteomes" id="UP000199467">
    <property type="component" value="Unassembled WGS sequence"/>
</dbReference>
<organism evidence="2 3">
    <name type="scientific">Ectopseudomonas chengduensis</name>
    <dbReference type="NCBI Taxonomy" id="489632"/>
    <lineage>
        <taxon>Bacteria</taxon>
        <taxon>Pseudomonadati</taxon>
        <taxon>Pseudomonadota</taxon>
        <taxon>Gammaproteobacteria</taxon>
        <taxon>Pseudomonadales</taxon>
        <taxon>Pseudomonadaceae</taxon>
        <taxon>Ectopseudomonas</taxon>
    </lineage>
</organism>